<proteinExistence type="predicted"/>
<dbReference type="Proteomes" id="UP000838686">
    <property type="component" value="Unassembled WGS sequence"/>
</dbReference>
<reference evidence="1" key="1">
    <citation type="submission" date="2022-01" db="EMBL/GenBank/DDBJ databases">
        <authorList>
            <person name="Criscuolo A."/>
        </authorList>
    </citation>
    <scope>NUCLEOTIDE SEQUENCE</scope>
    <source>
        <strain evidence="1">CIP111893</strain>
    </source>
</reference>
<sequence length="93" mass="10364">MVVQPLFHLLVVRSGLREERHQVVVVVQHRHFVHLESSVYVEQFDVLGATSQHAAVFAVQPDVAKVADVVSHFENDDVAAPVQVKIVTIFGLK</sequence>
<organism evidence="1 2">
    <name type="scientific">Paenibacillus plantiphilus</name>
    <dbReference type="NCBI Taxonomy" id="2905650"/>
    <lineage>
        <taxon>Bacteria</taxon>
        <taxon>Bacillati</taxon>
        <taxon>Bacillota</taxon>
        <taxon>Bacilli</taxon>
        <taxon>Bacillales</taxon>
        <taxon>Paenibacillaceae</taxon>
        <taxon>Paenibacillus</taxon>
    </lineage>
</organism>
<evidence type="ECO:0000313" key="1">
    <source>
        <dbReference type="EMBL" id="CAH1201408.1"/>
    </source>
</evidence>
<evidence type="ECO:0000313" key="2">
    <source>
        <dbReference type="Proteomes" id="UP000838686"/>
    </source>
</evidence>
<dbReference type="EMBL" id="CAKMMF010000007">
    <property type="protein sequence ID" value="CAH1201408.1"/>
    <property type="molecule type" value="Genomic_DNA"/>
</dbReference>
<gene>
    <name evidence="1" type="ORF">PAECIP111893_01603</name>
</gene>
<keyword evidence="2" id="KW-1185">Reference proteome</keyword>
<name>A0ABN8GA79_9BACL</name>
<protein>
    <recommendedName>
        <fullName evidence="3">Secreted protein</fullName>
    </recommendedName>
</protein>
<accession>A0ABN8GA79</accession>
<evidence type="ECO:0008006" key="3">
    <source>
        <dbReference type="Google" id="ProtNLM"/>
    </source>
</evidence>
<comment type="caution">
    <text evidence="1">The sequence shown here is derived from an EMBL/GenBank/DDBJ whole genome shotgun (WGS) entry which is preliminary data.</text>
</comment>